<comment type="caution">
    <text evidence="1">The sequence shown here is derived from an EMBL/GenBank/DDBJ whole genome shotgun (WGS) entry which is preliminary data.</text>
</comment>
<gene>
    <name evidence="1" type="ORF">V6N12_022505</name>
</gene>
<sequence length="83" mass="8630">MNLCLDGNGMGGMDAIVVTEWLFGGVFIGHGSGGGVGLGGCREFAYHSSSTTSVGGDVNFVFPSGTSKVQLCHSINYTMLFFK</sequence>
<reference evidence="1 2" key="1">
    <citation type="journal article" date="2024" name="G3 (Bethesda)">
        <title>Genome assembly of Hibiscus sabdariffa L. provides insights into metabolisms of medicinal natural products.</title>
        <authorList>
            <person name="Kim T."/>
        </authorList>
    </citation>
    <scope>NUCLEOTIDE SEQUENCE [LARGE SCALE GENOMIC DNA]</scope>
    <source>
        <strain evidence="1">TK-2024</strain>
        <tissue evidence="1">Old leaves</tissue>
    </source>
</reference>
<dbReference type="EMBL" id="JBBPBM010000004">
    <property type="protein sequence ID" value="KAK8588047.1"/>
    <property type="molecule type" value="Genomic_DNA"/>
</dbReference>
<proteinExistence type="predicted"/>
<keyword evidence="2" id="KW-1185">Reference proteome</keyword>
<accession>A0ABR2FV00</accession>
<organism evidence="1 2">
    <name type="scientific">Hibiscus sabdariffa</name>
    <name type="common">roselle</name>
    <dbReference type="NCBI Taxonomy" id="183260"/>
    <lineage>
        <taxon>Eukaryota</taxon>
        <taxon>Viridiplantae</taxon>
        <taxon>Streptophyta</taxon>
        <taxon>Embryophyta</taxon>
        <taxon>Tracheophyta</taxon>
        <taxon>Spermatophyta</taxon>
        <taxon>Magnoliopsida</taxon>
        <taxon>eudicotyledons</taxon>
        <taxon>Gunneridae</taxon>
        <taxon>Pentapetalae</taxon>
        <taxon>rosids</taxon>
        <taxon>malvids</taxon>
        <taxon>Malvales</taxon>
        <taxon>Malvaceae</taxon>
        <taxon>Malvoideae</taxon>
        <taxon>Hibiscus</taxon>
    </lineage>
</organism>
<dbReference type="Proteomes" id="UP001472677">
    <property type="component" value="Unassembled WGS sequence"/>
</dbReference>
<evidence type="ECO:0000313" key="2">
    <source>
        <dbReference type="Proteomes" id="UP001472677"/>
    </source>
</evidence>
<protein>
    <submittedName>
        <fullName evidence="1">Uncharacterized protein</fullName>
    </submittedName>
</protein>
<evidence type="ECO:0000313" key="1">
    <source>
        <dbReference type="EMBL" id="KAK8588047.1"/>
    </source>
</evidence>
<name>A0ABR2FV00_9ROSI</name>